<organism evidence="2 3">
    <name type="scientific">Variovorax ureilyticus</name>
    <dbReference type="NCBI Taxonomy" id="1836198"/>
    <lineage>
        <taxon>Bacteria</taxon>
        <taxon>Pseudomonadati</taxon>
        <taxon>Pseudomonadota</taxon>
        <taxon>Betaproteobacteria</taxon>
        <taxon>Burkholderiales</taxon>
        <taxon>Comamonadaceae</taxon>
        <taxon>Variovorax</taxon>
    </lineage>
</organism>
<reference evidence="2 3" key="1">
    <citation type="submission" date="2024-03" db="EMBL/GenBank/DDBJ databases">
        <title>Novel species of the genus Variovorax.</title>
        <authorList>
            <person name="Liu Q."/>
            <person name="Xin Y.-H."/>
        </authorList>
    </citation>
    <scope>NUCLEOTIDE SEQUENCE [LARGE SCALE GENOMIC DNA]</scope>
    <source>
        <strain evidence="2 3">KACC 18899</strain>
    </source>
</reference>
<evidence type="ECO:0000313" key="3">
    <source>
        <dbReference type="Proteomes" id="UP001365846"/>
    </source>
</evidence>
<feature type="transmembrane region" description="Helical" evidence="1">
    <location>
        <begin position="82"/>
        <end position="104"/>
    </location>
</feature>
<comment type="caution">
    <text evidence="2">The sequence shown here is derived from an EMBL/GenBank/DDBJ whole genome shotgun (WGS) entry which is preliminary data.</text>
</comment>
<dbReference type="EMBL" id="JBBKZU010000002">
    <property type="protein sequence ID" value="MEJ8810853.1"/>
    <property type="molecule type" value="Genomic_DNA"/>
</dbReference>
<keyword evidence="1" id="KW-1133">Transmembrane helix</keyword>
<feature type="transmembrane region" description="Helical" evidence="1">
    <location>
        <begin position="116"/>
        <end position="134"/>
    </location>
</feature>
<keyword evidence="1" id="KW-0812">Transmembrane</keyword>
<proteinExistence type="predicted"/>
<dbReference type="RefSeq" id="WP_340356161.1">
    <property type="nucleotide sequence ID" value="NZ_JBBKZU010000002.1"/>
</dbReference>
<protein>
    <submittedName>
        <fullName evidence="2">Uncharacterized protein</fullName>
    </submittedName>
</protein>
<accession>A0ABU8VBD3</accession>
<keyword evidence="3" id="KW-1185">Reference proteome</keyword>
<name>A0ABU8VBD3_9BURK</name>
<dbReference type="Proteomes" id="UP001365846">
    <property type="component" value="Unassembled WGS sequence"/>
</dbReference>
<keyword evidence="1" id="KW-0472">Membrane</keyword>
<evidence type="ECO:0000256" key="1">
    <source>
        <dbReference type="SAM" id="Phobius"/>
    </source>
</evidence>
<evidence type="ECO:0000313" key="2">
    <source>
        <dbReference type="EMBL" id="MEJ8810853.1"/>
    </source>
</evidence>
<gene>
    <name evidence="2" type="ORF">WKW77_07215</name>
</gene>
<sequence length="146" mass="15631">MTTSPIASRWLFLPLILAAVSFLVAAVEIFDFVASFARANRRTLDIALPSITLLLSALTLRLGMPCVWPLGKLGVLPKWMCWLALLFGAAIALLAGAELTYALMDAGIVVLLDLPVVMTLLLSLSCILLAYLSLRGQAQGTSRDGT</sequence>